<dbReference type="InterPro" id="IPR013519">
    <property type="entry name" value="Int_alpha_beta-p"/>
</dbReference>
<dbReference type="PANTHER" id="PTHR23220">
    <property type="entry name" value="INTEGRIN ALPHA"/>
    <property type="match status" value="1"/>
</dbReference>
<dbReference type="Gene3D" id="3.40.50.410">
    <property type="entry name" value="von Willebrand factor, type A domain"/>
    <property type="match status" value="1"/>
</dbReference>
<keyword evidence="6" id="KW-0677">Repeat</keyword>
<feature type="repeat" description="FG-GAP" evidence="15">
    <location>
        <begin position="564"/>
        <end position="625"/>
    </location>
</feature>
<dbReference type="GO" id="GO:0034687">
    <property type="term" value="C:integrin alphaL-beta2 complex"/>
    <property type="evidence" value="ECO:0007669"/>
    <property type="project" value="Ensembl"/>
</dbReference>
<feature type="transmembrane region" description="Helical" evidence="16">
    <location>
        <begin position="1092"/>
        <end position="1114"/>
    </location>
</feature>
<feature type="domain" description="VWFA" evidence="17">
    <location>
        <begin position="156"/>
        <end position="328"/>
    </location>
</feature>
<dbReference type="PANTHER" id="PTHR23220:SF84">
    <property type="entry name" value="INTEGRIN ALPHA-L"/>
    <property type="match status" value="1"/>
</dbReference>
<dbReference type="Gene3D" id="1.20.5.930">
    <property type="entry name" value="Bicelle-embedded integrin alpha(iib) transmembrane segment"/>
    <property type="match status" value="1"/>
</dbReference>
<dbReference type="GO" id="GO:0007229">
    <property type="term" value="P:integrin-mediated signaling pathway"/>
    <property type="evidence" value="ECO:0007669"/>
    <property type="project" value="UniProtKB-KW"/>
</dbReference>
<dbReference type="GeneTree" id="ENSGT00940000161495"/>
<evidence type="ECO:0000256" key="6">
    <source>
        <dbReference type="ARBA" id="ARBA00022737"/>
    </source>
</evidence>
<evidence type="ECO:0000256" key="1">
    <source>
        <dbReference type="ARBA" id="ARBA00004479"/>
    </source>
</evidence>
<evidence type="ECO:0000256" key="3">
    <source>
        <dbReference type="ARBA" id="ARBA00022692"/>
    </source>
</evidence>
<dbReference type="Ensembl" id="ENSPSIT00000020600.1">
    <property type="protein sequence ID" value="ENSPSIP00000020503.1"/>
    <property type="gene ID" value="ENSPSIG00000017982.1"/>
</dbReference>
<reference evidence="19" key="1">
    <citation type="submission" date="2011-10" db="EMBL/GenBank/DDBJ databases">
        <authorList>
            <consortium name="Soft-shell Turtle Genome Consortium"/>
        </authorList>
    </citation>
    <scope>NUCLEOTIDE SEQUENCE [LARGE SCALE GENOMIC DNA]</scope>
    <source>
        <strain evidence="19">Daiwa-1</strain>
    </source>
</reference>
<dbReference type="GO" id="GO:0046872">
    <property type="term" value="F:metal ion binding"/>
    <property type="evidence" value="ECO:0007669"/>
    <property type="project" value="UniProtKB-KW"/>
</dbReference>
<proteinExistence type="inferred from homology"/>
<evidence type="ECO:0000256" key="4">
    <source>
        <dbReference type="ARBA" id="ARBA00022723"/>
    </source>
</evidence>
<evidence type="ECO:0000259" key="17">
    <source>
        <dbReference type="PROSITE" id="PS50234"/>
    </source>
</evidence>
<dbReference type="GO" id="GO:0007159">
    <property type="term" value="P:leukocyte cell-cell adhesion"/>
    <property type="evidence" value="ECO:0007669"/>
    <property type="project" value="Ensembl"/>
</dbReference>
<dbReference type="InterPro" id="IPR013517">
    <property type="entry name" value="FG-GAP"/>
</dbReference>
<evidence type="ECO:0000256" key="7">
    <source>
        <dbReference type="ARBA" id="ARBA00022837"/>
    </source>
</evidence>
<dbReference type="GO" id="GO:0035683">
    <property type="term" value="P:memory T cell extravasation"/>
    <property type="evidence" value="ECO:0007669"/>
    <property type="project" value="Ensembl"/>
</dbReference>
<keyword evidence="9 16" id="KW-1133">Transmembrane helix</keyword>
<accession>K7GJP2</accession>
<dbReference type="Gene3D" id="2.130.10.130">
    <property type="entry name" value="Integrin alpha, N-terminal"/>
    <property type="match status" value="1"/>
</dbReference>
<dbReference type="PROSITE" id="PS50234">
    <property type="entry name" value="VWFA"/>
    <property type="match status" value="1"/>
</dbReference>
<reference evidence="18" key="3">
    <citation type="submission" date="2025-08" db="UniProtKB">
        <authorList>
            <consortium name="Ensembl"/>
        </authorList>
    </citation>
    <scope>IDENTIFICATION</scope>
</reference>
<dbReference type="Pfam" id="PF01839">
    <property type="entry name" value="FG-GAP"/>
    <property type="match status" value="2"/>
</dbReference>
<dbReference type="GO" id="GO:0033627">
    <property type="term" value="P:cell adhesion mediated by integrin"/>
    <property type="evidence" value="ECO:0007669"/>
    <property type="project" value="TreeGrafter"/>
</dbReference>
<keyword evidence="10 16" id="KW-0401">Integrin</keyword>
<dbReference type="EMBL" id="AGCU01003190">
    <property type="status" value="NOT_ANNOTATED_CDS"/>
    <property type="molecule type" value="Genomic_DNA"/>
</dbReference>
<keyword evidence="8 16" id="KW-0130">Cell adhesion</keyword>
<keyword evidence="19" id="KW-1185">Reference proteome</keyword>
<dbReference type="GO" id="GO:0043113">
    <property type="term" value="P:receptor clustering"/>
    <property type="evidence" value="ECO:0007669"/>
    <property type="project" value="Ensembl"/>
</dbReference>
<protein>
    <submittedName>
        <fullName evidence="18">Integrin subunit alpha L</fullName>
    </submittedName>
</protein>
<feature type="repeat" description="FG-GAP" evidence="15">
    <location>
        <begin position="502"/>
        <end position="560"/>
    </location>
</feature>
<dbReference type="EMBL" id="AGCU01003187">
    <property type="status" value="NOT_ANNOTATED_CDS"/>
    <property type="molecule type" value="Genomic_DNA"/>
</dbReference>
<dbReference type="InterPro" id="IPR032695">
    <property type="entry name" value="Integrin_dom_sf"/>
</dbReference>
<dbReference type="Gene3D" id="2.60.40.1460">
    <property type="entry name" value="Integrin domains. Chain A, domain 2"/>
    <property type="match status" value="1"/>
</dbReference>
<evidence type="ECO:0000256" key="15">
    <source>
        <dbReference type="PROSITE-ProRule" id="PRU00803"/>
    </source>
</evidence>
<organism evidence="18 19">
    <name type="scientific">Pelodiscus sinensis</name>
    <name type="common">Chinese softshell turtle</name>
    <name type="synonym">Trionyx sinensis</name>
    <dbReference type="NCBI Taxonomy" id="13735"/>
    <lineage>
        <taxon>Eukaryota</taxon>
        <taxon>Metazoa</taxon>
        <taxon>Chordata</taxon>
        <taxon>Craniata</taxon>
        <taxon>Vertebrata</taxon>
        <taxon>Euteleostomi</taxon>
        <taxon>Archelosauria</taxon>
        <taxon>Testudinata</taxon>
        <taxon>Testudines</taxon>
        <taxon>Cryptodira</taxon>
        <taxon>Trionychia</taxon>
        <taxon>Trionychidae</taxon>
        <taxon>Pelodiscus</taxon>
    </lineage>
</organism>
<dbReference type="InterPro" id="IPR036465">
    <property type="entry name" value="vWFA_dom_sf"/>
</dbReference>
<dbReference type="eggNOG" id="KOG3637">
    <property type="taxonomic scope" value="Eukaryota"/>
</dbReference>
<dbReference type="Gene3D" id="2.60.40.1510">
    <property type="entry name" value="ntegrin, alpha v. Chain A, domain 3"/>
    <property type="match status" value="1"/>
</dbReference>
<keyword evidence="12" id="KW-1015">Disulfide bond</keyword>
<reference evidence="19" key="2">
    <citation type="journal article" date="2013" name="Nat. Genet.">
        <title>The draft genomes of soft-shell turtle and green sea turtle yield insights into the development and evolution of the turtle-specific body plan.</title>
        <authorList>
            <person name="Wang Z."/>
            <person name="Pascual-Anaya J."/>
            <person name="Zadissa A."/>
            <person name="Li W."/>
            <person name="Niimura Y."/>
            <person name="Huang Z."/>
            <person name="Li C."/>
            <person name="White S."/>
            <person name="Xiong Z."/>
            <person name="Fang D."/>
            <person name="Wang B."/>
            <person name="Ming Y."/>
            <person name="Chen Y."/>
            <person name="Zheng Y."/>
            <person name="Kuraku S."/>
            <person name="Pignatelli M."/>
            <person name="Herrero J."/>
            <person name="Beal K."/>
            <person name="Nozawa M."/>
            <person name="Li Q."/>
            <person name="Wang J."/>
            <person name="Zhang H."/>
            <person name="Yu L."/>
            <person name="Shigenobu S."/>
            <person name="Wang J."/>
            <person name="Liu J."/>
            <person name="Flicek P."/>
            <person name="Searle S."/>
            <person name="Wang J."/>
            <person name="Kuratani S."/>
            <person name="Yin Y."/>
            <person name="Aken B."/>
            <person name="Zhang G."/>
            <person name="Irie N."/>
        </authorList>
    </citation>
    <scope>NUCLEOTIDE SEQUENCE [LARGE SCALE GENOMIC DNA]</scope>
    <source>
        <strain evidence="19">Daiwa-1</strain>
    </source>
</reference>
<name>K7GJP2_PELSI</name>
<dbReference type="Pfam" id="PF00092">
    <property type="entry name" value="VWA"/>
    <property type="match status" value="1"/>
</dbReference>
<feature type="signal peptide" evidence="16">
    <location>
        <begin position="1"/>
        <end position="26"/>
    </location>
</feature>
<keyword evidence="11 16" id="KW-0472">Membrane</keyword>
<keyword evidence="4" id="KW-0479">Metal-binding</keyword>
<dbReference type="OMA" id="TVCFQLK"/>
<dbReference type="GO" id="GO:0005178">
    <property type="term" value="F:integrin binding"/>
    <property type="evidence" value="ECO:0007669"/>
    <property type="project" value="TreeGrafter"/>
</dbReference>
<feature type="repeat" description="FG-GAP" evidence="15">
    <location>
        <begin position="441"/>
        <end position="501"/>
    </location>
</feature>
<evidence type="ECO:0000256" key="5">
    <source>
        <dbReference type="ARBA" id="ARBA00022729"/>
    </source>
</evidence>
<dbReference type="AlphaFoldDB" id="K7GJP2"/>
<dbReference type="InterPro" id="IPR002035">
    <property type="entry name" value="VWF_A"/>
</dbReference>
<evidence type="ECO:0000256" key="16">
    <source>
        <dbReference type="RuleBase" id="RU003762"/>
    </source>
</evidence>
<dbReference type="GO" id="GO:0002291">
    <property type="term" value="P:T cell activation via T cell receptor contact with antigen bound to MHC molecule on antigen presenting cell"/>
    <property type="evidence" value="ECO:0007669"/>
    <property type="project" value="Ensembl"/>
</dbReference>
<gene>
    <name evidence="18" type="primary">ITGAL</name>
</gene>
<dbReference type="PRINTS" id="PR00453">
    <property type="entry name" value="VWFADOMAIN"/>
</dbReference>
<evidence type="ECO:0000313" key="18">
    <source>
        <dbReference type="Ensembl" id="ENSPSIP00000020503.1"/>
    </source>
</evidence>
<dbReference type="GO" id="GO:0007157">
    <property type="term" value="P:heterophilic cell-cell adhesion via plasma membrane cell adhesion molecules"/>
    <property type="evidence" value="ECO:0007669"/>
    <property type="project" value="Ensembl"/>
</dbReference>
<dbReference type="HOGENOM" id="CLU_004111_3_0_1"/>
<evidence type="ECO:0000256" key="8">
    <source>
        <dbReference type="ARBA" id="ARBA00022889"/>
    </source>
</evidence>
<dbReference type="InterPro" id="IPR048285">
    <property type="entry name" value="Integrin_alpha_Ig-like_2"/>
</dbReference>
<dbReference type="PROSITE" id="PS00242">
    <property type="entry name" value="INTEGRIN_ALPHA"/>
    <property type="match status" value="1"/>
</dbReference>
<dbReference type="SMART" id="SM00191">
    <property type="entry name" value="Int_alpha"/>
    <property type="match status" value="5"/>
</dbReference>
<dbReference type="Gene3D" id="2.60.40.1530">
    <property type="entry name" value="ntegrin, alpha v. Chain A, domain 4"/>
    <property type="match status" value="1"/>
</dbReference>
<evidence type="ECO:0000256" key="12">
    <source>
        <dbReference type="ARBA" id="ARBA00023157"/>
    </source>
</evidence>
<dbReference type="Pfam" id="PF20805">
    <property type="entry name" value="Integrin_A_Ig_2"/>
    <property type="match status" value="1"/>
</dbReference>
<dbReference type="STRING" id="13735.ENSPSIP00000020503"/>
<comment type="subcellular location">
    <subcellularLocation>
        <location evidence="1 16">Membrane</location>
        <topology evidence="1 16">Single-pass type I membrane protein</topology>
    </subcellularLocation>
</comment>
<keyword evidence="5 16" id="KW-0732">Signal</keyword>
<keyword evidence="13 16" id="KW-0675">Receptor</keyword>
<dbReference type="GO" id="GO:0007160">
    <property type="term" value="P:cell-matrix adhesion"/>
    <property type="evidence" value="ECO:0007669"/>
    <property type="project" value="Ensembl"/>
</dbReference>
<keyword evidence="14" id="KW-0325">Glycoprotein</keyword>
<dbReference type="EMBL" id="AGCU01003191">
    <property type="status" value="NOT_ANNOTATED_CDS"/>
    <property type="molecule type" value="Genomic_DNA"/>
</dbReference>
<dbReference type="InterPro" id="IPR000413">
    <property type="entry name" value="Integrin_alpha"/>
</dbReference>
<dbReference type="PROSITE" id="PS51470">
    <property type="entry name" value="FG_GAP"/>
    <property type="match status" value="3"/>
</dbReference>
<dbReference type="SUPFAM" id="SSF69179">
    <property type="entry name" value="Integrin domains"/>
    <property type="match status" value="2"/>
</dbReference>
<dbReference type="InterPro" id="IPR018184">
    <property type="entry name" value="Integrin_alpha_C_CS"/>
</dbReference>
<dbReference type="InterPro" id="IPR028994">
    <property type="entry name" value="Integrin_alpha_N"/>
</dbReference>
<sequence>MARTPRALPLLLLLGLPLPEPTPTLGYNIDTTHPRVLASDAGGNFGYQVLQSKDASLLVGAPGDQNSTGQLYQCAVKNEWVWGDMGEADSAQMPYLGMVLESDSEDDRVITCGPGLQRTCDGNLYVSGACYLFRGRLERPQEVTPGYVDCLKGNVDLVFLFDGSGSMTDEQFQAILDFMISVMEKLGNSTIRFAAVQFSLDVRIEFDFNAYKENPNPRMLLGKVRHMKSLTFTFKAIHTVAEQVFTPKRGAREDAKRVMIMITDGDPSDSGDVKAAEKKNIVRYIIGIGNNFAKDKFGILKQFASEPVSQFVKVLDSFDKLKNLFSELQAKIYDIEGTRTSSRSSFHLELSSSGFSVDMSKGRLVLGAVGADDWAGGLIELQGDPAQEIFIKSPSSNGEKSYAVKSMQHQNRTLYAVGAPRYQHIGMVVVFQTHPDSTNWTDIQHIKGKQIGSYFGAVLCSVDMDGDGDTDMLLVGSPLYYEERSGGRVHIYHWDQARLTNTTVLQGAMGNPLGRFGAAITQLADLNGDGWADVAVGAPLENEERGAVYIYNGHPTGLNTEYSQRIEGATVSPGVKYFGQSIHGQMDLGGDGLTDIAVGALGEVFVAGLGDPVAGFPRSPTMHFLPKEIPVKQVECSGAAASQQGVQVTLTVCFNTVRATVRYRDPPFAHQSRSLPTSPTGWRWMPTARNGQRNMSRSWSILDGEHCINERLQIGNCIEDYVTPINILLRFALEEDNITSWLPVLNPLYNSAVTEIPFEKNCGKDEKCEADLKIHFHENTSKALLVSPSDALQVVLKLINDGEDAYRATVHMPLPPGLSFRKASVLERNVQARISCNGLVAPDTNFRNLSCNISHPIYWGNSSILFQLLFDVLSDSSWEDFLELQVMASSDNERNGSLENNRALLQIPVLYPVNIITKSPPRASACPPQIWLLLPRPLAPSAPHPLWPRAWPGHSHLVCSLIPLLDVTVFVVVPDVFLKELFWLPQGVQTDSNVTCHVRKDAHSPCFNHAQSCLSAQQQIYECRLGELDTPSVITVTGLLHDASEIQESSQSPFCTALCFTFNTHKYSLLSNDFMQSQVTTEVELVYVMNYLPIYVGSGVGGLLLFILIIVGLYKCGFFKRNYKERLDYGNGVGPAGASPE</sequence>
<dbReference type="SMART" id="SM00327">
    <property type="entry name" value="VWA"/>
    <property type="match status" value="1"/>
</dbReference>
<dbReference type="SUPFAM" id="SSF53300">
    <property type="entry name" value="vWA-like"/>
    <property type="match status" value="1"/>
</dbReference>
<evidence type="ECO:0000256" key="13">
    <source>
        <dbReference type="ARBA" id="ARBA00023170"/>
    </source>
</evidence>
<dbReference type="PRINTS" id="PR01185">
    <property type="entry name" value="INTEGRINA"/>
</dbReference>
<dbReference type="GO" id="GO:0030369">
    <property type="term" value="F:ICAM-3 receptor activity"/>
    <property type="evidence" value="ECO:0007669"/>
    <property type="project" value="Ensembl"/>
</dbReference>
<dbReference type="GO" id="GO:0009897">
    <property type="term" value="C:external side of plasma membrane"/>
    <property type="evidence" value="ECO:0007669"/>
    <property type="project" value="TreeGrafter"/>
</dbReference>
<evidence type="ECO:0000256" key="11">
    <source>
        <dbReference type="ARBA" id="ARBA00023136"/>
    </source>
</evidence>
<dbReference type="Pfam" id="PF00357">
    <property type="entry name" value="Integrin_alpha"/>
    <property type="match status" value="1"/>
</dbReference>
<feature type="chain" id="PRO_5001425171" evidence="16">
    <location>
        <begin position="27"/>
        <end position="1141"/>
    </location>
</feature>
<keyword evidence="7" id="KW-0106">Calcium</keyword>
<dbReference type="EMBL" id="AGCU01003188">
    <property type="status" value="NOT_ANNOTATED_CDS"/>
    <property type="molecule type" value="Genomic_DNA"/>
</dbReference>
<evidence type="ECO:0000256" key="10">
    <source>
        <dbReference type="ARBA" id="ARBA00023037"/>
    </source>
</evidence>
<evidence type="ECO:0000256" key="9">
    <source>
        <dbReference type="ARBA" id="ARBA00022989"/>
    </source>
</evidence>
<evidence type="ECO:0000256" key="14">
    <source>
        <dbReference type="ARBA" id="ARBA00023180"/>
    </source>
</evidence>
<dbReference type="EMBL" id="AGCU01003189">
    <property type="status" value="NOT_ANNOTATED_CDS"/>
    <property type="molecule type" value="Genomic_DNA"/>
</dbReference>
<evidence type="ECO:0000313" key="19">
    <source>
        <dbReference type="Proteomes" id="UP000007267"/>
    </source>
</evidence>
<reference evidence="18" key="4">
    <citation type="submission" date="2025-09" db="UniProtKB">
        <authorList>
            <consortium name="Ensembl"/>
        </authorList>
    </citation>
    <scope>IDENTIFICATION</scope>
</reference>
<evidence type="ECO:0000256" key="2">
    <source>
        <dbReference type="ARBA" id="ARBA00008054"/>
    </source>
</evidence>
<dbReference type="SUPFAM" id="SSF69318">
    <property type="entry name" value="Integrin alpha N-terminal domain"/>
    <property type="match status" value="1"/>
</dbReference>
<dbReference type="Proteomes" id="UP000007267">
    <property type="component" value="Unassembled WGS sequence"/>
</dbReference>
<keyword evidence="3 16" id="KW-0812">Transmembrane</keyword>
<comment type="similarity">
    <text evidence="2 16">Belongs to the integrin alpha chain family.</text>
</comment>